<dbReference type="AlphaFoldDB" id="A0A2G3E0S4"/>
<feature type="signal peptide" evidence="1">
    <location>
        <begin position="1"/>
        <end position="25"/>
    </location>
</feature>
<sequence>MKRRLLKRTLGLGLLLAMSVVTIYAADNYKGYWGYSLPPRRGNNYTTQHEKQYNDNYINNKVVSLKNTSTVTFWAADSDKDQISNDYDQKAGSTAKIKFTEKGFNKAGKEVMLGMENASWYWREYAFADGKVDFR</sequence>
<keyword evidence="1" id="KW-0732">Signal</keyword>
<reference evidence="2 3" key="1">
    <citation type="submission" date="2017-10" db="EMBL/GenBank/DDBJ databases">
        <title>Resolving the taxonomy of Roseburia spp., Eubacterium rectale and Agathobacter spp. through phylogenomic analysis.</title>
        <authorList>
            <person name="Sheridan P.O."/>
            <person name="Walker A.W."/>
            <person name="Duncan S.H."/>
            <person name="Scott K.P."/>
            <person name="Toole P.W.O."/>
            <person name="Luis P."/>
            <person name="Flint H.J."/>
        </authorList>
    </citation>
    <scope>NUCLEOTIDE SEQUENCE [LARGE SCALE GENOMIC DNA]</scope>
    <source>
        <strain evidence="2 3">JK623</strain>
    </source>
</reference>
<accession>A0A2G3E0S4</accession>
<proteinExistence type="predicted"/>
<dbReference type="RefSeq" id="WP_099386739.1">
    <property type="nucleotide sequence ID" value="NZ_JANSWH010000082.1"/>
</dbReference>
<comment type="caution">
    <text evidence="2">The sequence shown here is derived from an EMBL/GenBank/DDBJ whole genome shotgun (WGS) entry which is preliminary data.</text>
</comment>
<evidence type="ECO:0000313" key="3">
    <source>
        <dbReference type="Proteomes" id="UP000224563"/>
    </source>
</evidence>
<evidence type="ECO:0000256" key="1">
    <source>
        <dbReference type="SAM" id="SignalP"/>
    </source>
</evidence>
<gene>
    <name evidence="2" type="ORF">CSX02_11235</name>
</gene>
<dbReference type="EMBL" id="PDYG01000123">
    <property type="protein sequence ID" value="PHU36740.1"/>
    <property type="molecule type" value="Genomic_DNA"/>
</dbReference>
<feature type="chain" id="PRO_5013780875" evidence="1">
    <location>
        <begin position="26"/>
        <end position="135"/>
    </location>
</feature>
<keyword evidence="3" id="KW-1185">Reference proteome</keyword>
<organism evidence="2 3">
    <name type="scientific">Agathobacter ruminis</name>
    <dbReference type="NCBI Taxonomy" id="1712665"/>
    <lineage>
        <taxon>Bacteria</taxon>
        <taxon>Bacillati</taxon>
        <taxon>Bacillota</taxon>
        <taxon>Clostridia</taxon>
        <taxon>Lachnospirales</taxon>
        <taxon>Lachnospiraceae</taxon>
        <taxon>Agathobacter</taxon>
    </lineage>
</organism>
<name>A0A2G3E0S4_9FIRM</name>
<evidence type="ECO:0000313" key="2">
    <source>
        <dbReference type="EMBL" id="PHU36740.1"/>
    </source>
</evidence>
<reference evidence="2 3" key="2">
    <citation type="submission" date="2017-10" db="EMBL/GenBank/DDBJ databases">
        <authorList>
            <person name="Banno H."/>
            <person name="Chua N.-H."/>
        </authorList>
    </citation>
    <scope>NUCLEOTIDE SEQUENCE [LARGE SCALE GENOMIC DNA]</scope>
    <source>
        <strain evidence="2 3">JK623</strain>
    </source>
</reference>
<dbReference type="Proteomes" id="UP000224563">
    <property type="component" value="Unassembled WGS sequence"/>
</dbReference>
<protein>
    <submittedName>
        <fullName evidence="2">Uncharacterized protein</fullName>
    </submittedName>
</protein>